<dbReference type="Proteomes" id="UP000299102">
    <property type="component" value="Unassembled WGS sequence"/>
</dbReference>
<name>A0A4C1X8B2_EUMVA</name>
<protein>
    <submittedName>
        <fullName evidence="1">Mariner Mos1 transposase</fullName>
    </submittedName>
</protein>
<organism evidence="1 2">
    <name type="scientific">Eumeta variegata</name>
    <name type="common">Bagworm moth</name>
    <name type="synonym">Eumeta japonica</name>
    <dbReference type="NCBI Taxonomy" id="151549"/>
    <lineage>
        <taxon>Eukaryota</taxon>
        <taxon>Metazoa</taxon>
        <taxon>Ecdysozoa</taxon>
        <taxon>Arthropoda</taxon>
        <taxon>Hexapoda</taxon>
        <taxon>Insecta</taxon>
        <taxon>Pterygota</taxon>
        <taxon>Neoptera</taxon>
        <taxon>Endopterygota</taxon>
        <taxon>Lepidoptera</taxon>
        <taxon>Glossata</taxon>
        <taxon>Ditrysia</taxon>
        <taxon>Tineoidea</taxon>
        <taxon>Psychidae</taxon>
        <taxon>Oiketicinae</taxon>
        <taxon>Eumeta</taxon>
    </lineage>
</organism>
<gene>
    <name evidence="1" type="ORF">EVAR_44248_1</name>
</gene>
<keyword evidence="2" id="KW-1185">Reference proteome</keyword>
<comment type="caution">
    <text evidence="1">The sequence shown here is derived from an EMBL/GenBank/DDBJ whole genome shotgun (WGS) entry which is preliminary data.</text>
</comment>
<proteinExistence type="predicted"/>
<evidence type="ECO:0000313" key="1">
    <source>
        <dbReference type="EMBL" id="GBP60038.1"/>
    </source>
</evidence>
<dbReference type="OrthoDB" id="616263at2759"/>
<dbReference type="InterPro" id="IPR036397">
    <property type="entry name" value="RNaseH_sf"/>
</dbReference>
<reference evidence="1 2" key="1">
    <citation type="journal article" date="2019" name="Commun. Biol.">
        <title>The bagworm genome reveals a unique fibroin gene that provides high tensile strength.</title>
        <authorList>
            <person name="Kono N."/>
            <person name="Nakamura H."/>
            <person name="Ohtoshi R."/>
            <person name="Tomita M."/>
            <person name="Numata K."/>
            <person name="Arakawa K."/>
        </authorList>
    </citation>
    <scope>NUCLEOTIDE SEQUENCE [LARGE SCALE GENOMIC DNA]</scope>
</reference>
<dbReference type="Gene3D" id="3.30.420.10">
    <property type="entry name" value="Ribonuclease H-like superfamily/Ribonuclease H"/>
    <property type="match status" value="1"/>
</dbReference>
<accession>A0A4C1X8B2</accession>
<sequence length="191" mass="21309">MGKARSAINISGKAEHSWMQAFALYLVGSEGSDLLRTPETITRDRYRLQLIRLSRALKEKRSEYSKRHDKVILLHENARPHVAKPNAILQRHAEEVVGATGRLRAETAAARERLSALQAHRRALVALLVPALQALVLPDSSFSSGLERERPPPLSAYRSITLNVITRKFQRQRGVGSGFYCAPAVSHQNSQ</sequence>
<evidence type="ECO:0000313" key="2">
    <source>
        <dbReference type="Proteomes" id="UP000299102"/>
    </source>
</evidence>
<dbReference type="AlphaFoldDB" id="A0A4C1X8B2"/>
<dbReference type="EMBL" id="BGZK01000777">
    <property type="protein sequence ID" value="GBP60038.1"/>
    <property type="molecule type" value="Genomic_DNA"/>
</dbReference>
<dbReference type="GO" id="GO:0003676">
    <property type="term" value="F:nucleic acid binding"/>
    <property type="evidence" value="ECO:0007669"/>
    <property type="project" value="InterPro"/>
</dbReference>